<keyword evidence="3" id="KW-1185">Reference proteome</keyword>
<reference evidence="2" key="2">
    <citation type="submission" date="2025-08" db="UniProtKB">
        <authorList>
            <consortium name="Ensembl"/>
        </authorList>
    </citation>
    <scope>IDENTIFICATION</scope>
</reference>
<evidence type="ECO:0000313" key="3">
    <source>
        <dbReference type="Proteomes" id="UP000016666"/>
    </source>
</evidence>
<proteinExistence type="predicted"/>
<organism evidence="2 3">
    <name type="scientific">Anas platyrhynchos platyrhynchos</name>
    <name type="common">Northern mallard</name>
    <dbReference type="NCBI Taxonomy" id="8840"/>
    <lineage>
        <taxon>Eukaryota</taxon>
        <taxon>Metazoa</taxon>
        <taxon>Chordata</taxon>
        <taxon>Craniata</taxon>
        <taxon>Vertebrata</taxon>
        <taxon>Euteleostomi</taxon>
        <taxon>Archelosauria</taxon>
        <taxon>Archosauria</taxon>
        <taxon>Dinosauria</taxon>
        <taxon>Saurischia</taxon>
        <taxon>Theropoda</taxon>
        <taxon>Coelurosauria</taxon>
        <taxon>Aves</taxon>
        <taxon>Neognathae</taxon>
        <taxon>Galloanserae</taxon>
        <taxon>Anseriformes</taxon>
        <taxon>Anatidae</taxon>
        <taxon>Anatinae</taxon>
        <taxon>Anas</taxon>
    </lineage>
</organism>
<dbReference type="STRING" id="8840.ENSAPLP00000017387"/>
<feature type="region of interest" description="Disordered" evidence="1">
    <location>
        <begin position="30"/>
        <end position="90"/>
    </location>
</feature>
<dbReference type="Ensembl" id="ENSAPLT00000035834.1">
    <property type="protein sequence ID" value="ENSAPLP00000017387.1"/>
    <property type="gene ID" value="ENSAPLG00000030448.1"/>
</dbReference>
<protein>
    <submittedName>
        <fullName evidence="2">Uncharacterized protein</fullName>
    </submittedName>
</protein>
<reference evidence="2 3" key="1">
    <citation type="submission" date="2017-10" db="EMBL/GenBank/DDBJ databases">
        <title>A new Pekin duck reference genome.</title>
        <authorList>
            <person name="Hou Z.-C."/>
            <person name="Zhou Z.-K."/>
            <person name="Zhu F."/>
            <person name="Hou S.-S."/>
        </authorList>
    </citation>
    <scope>NUCLEOTIDE SEQUENCE [LARGE SCALE GENOMIC DNA]</scope>
</reference>
<evidence type="ECO:0000256" key="1">
    <source>
        <dbReference type="SAM" id="MobiDB-lite"/>
    </source>
</evidence>
<sequence length="116" mass="12595">MEAQELFRRLGAGARFDVRRFGRDARRFGVRGGGGSQGGLDFFGSKEGAPQGSAERGGLLQEDGAGEKGEEVLGKRKRTAENGRGKRKRKKMQGICVRIHVVECLDRVCASCLSLL</sequence>
<dbReference type="AlphaFoldDB" id="A0A493SUZ9"/>
<accession>A0A493SUZ9</accession>
<feature type="compositionally biased region" description="Basic and acidic residues" evidence="1">
    <location>
        <begin position="65"/>
        <end position="84"/>
    </location>
</feature>
<dbReference type="GeneTree" id="ENSGT01040000244132"/>
<reference evidence="2" key="3">
    <citation type="submission" date="2025-09" db="UniProtKB">
        <authorList>
            <consortium name="Ensembl"/>
        </authorList>
    </citation>
    <scope>IDENTIFICATION</scope>
</reference>
<evidence type="ECO:0000313" key="2">
    <source>
        <dbReference type="Ensembl" id="ENSAPLP00000017387.1"/>
    </source>
</evidence>
<dbReference type="Proteomes" id="UP000016666">
    <property type="component" value="Chromosome 20"/>
</dbReference>
<name>A0A493SUZ9_ANAPP</name>